<dbReference type="Pfam" id="PF00814">
    <property type="entry name" value="TsaD"/>
    <property type="match status" value="1"/>
</dbReference>
<keyword evidence="3 8" id="KW-0819">tRNA processing</keyword>
<feature type="binding site" evidence="8">
    <location>
        <position position="139"/>
    </location>
    <ligand>
        <name>substrate</name>
    </ligand>
</feature>
<dbReference type="PRINTS" id="PR00789">
    <property type="entry name" value="OSIALOPTASE"/>
</dbReference>
<feature type="binding site" evidence="8">
    <location>
        <position position="266"/>
    </location>
    <ligand>
        <name>Fe cation</name>
        <dbReference type="ChEBI" id="CHEBI:24875"/>
    </ligand>
</feature>
<dbReference type="PATRIC" id="fig|1006576.9.peg.1561"/>
<evidence type="ECO:0000256" key="5">
    <source>
        <dbReference type="ARBA" id="ARBA00023004"/>
    </source>
</evidence>
<dbReference type="InterPro" id="IPR022450">
    <property type="entry name" value="TsaD"/>
</dbReference>
<evidence type="ECO:0000256" key="7">
    <source>
        <dbReference type="ARBA" id="ARBA00048117"/>
    </source>
</evidence>
<dbReference type="Gene3D" id="3.30.420.40">
    <property type="match status" value="2"/>
</dbReference>
<keyword evidence="4 8" id="KW-0479">Metal-binding</keyword>
<sequence>MVSQIDIHKVFGGVVPEVAARKHVEFLYKLTQLAFEQSRIAPHQINAVAVSYGPGLIGSLLVGTSFAKGMSLSFNTPFIGVNHLIGHIYANFLDFPDLKPPFLTLLVSGGHTMLLLTKDYLEFEIIGQTRDDAAGEAFDKVARILGLGYPGGPIIEETAKNGKHIYDFPKPLLNEGYDFSFSGLKTSVLYFVNEHPEARIEDIAASFQEAITDTLVHKVTKYALENNIHDIVIAGGVASNSVLRTKLDKFKNKINIYYPRLIFCTDNAAMIARAAYEKYKRGLINSLDLDVSPNLGLSEI</sequence>
<feature type="binding site" evidence="8">
    <location>
        <position position="156"/>
    </location>
    <ligand>
        <name>substrate</name>
    </ligand>
</feature>
<dbReference type="HOGENOM" id="CLU_023208_0_2_0"/>
<dbReference type="AlphaFoldDB" id="A0A0C7P4U8"/>
<feature type="binding site" evidence="8">
    <location>
        <begin position="106"/>
        <end position="110"/>
    </location>
    <ligand>
        <name>substrate</name>
    </ligand>
</feature>
<evidence type="ECO:0000256" key="8">
    <source>
        <dbReference type="HAMAP-Rule" id="MF_01445"/>
    </source>
</evidence>
<dbReference type="InterPro" id="IPR017861">
    <property type="entry name" value="KAE1/TsaD"/>
</dbReference>
<dbReference type="EC" id="2.3.1.234" evidence="8"/>
<evidence type="ECO:0000313" key="11">
    <source>
        <dbReference type="Proteomes" id="UP000032809"/>
    </source>
</evidence>
<comment type="cofactor">
    <cofactor evidence="8">
        <name>Fe(2+)</name>
        <dbReference type="ChEBI" id="CHEBI:29033"/>
    </cofactor>
    <text evidence="8">Binds 1 Fe(2+) ion per subunit.</text>
</comment>
<dbReference type="InterPro" id="IPR017860">
    <property type="entry name" value="Peptidase_M22_CS"/>
</dbReference>
<feature type="binding site" evidence="8">
    <location>
        <position position="152"/>
    </location>
    <ligand>
        <name>substrate</name>
    </ligand>
</feature>
<dbReference type="SUPFAM" id="SSF53067">
    <property type="entry name" value="Actin-like ATPase domain"/>
    <property type="match status" value="2"/>
</dbReference>
<comment type="catalytic activity">
    <reaction evidence="7 8">
        <text>L-threonylcarbamoyladenylate + adenosine(37) in tRNA = N(6)-L-threonylcarbamoyladenosine(37) in tRNA + AMP + H(+)</text>
        <dbReference type="Rhea" id="RHEA:37059"/>
        <dbReference type="Rhea" id="RHEA-COMP:10162"/>
        <dbReference type="Rhea" id="RHEA-COMP:10163"/>
        <dbReference type="ChEBI" id="CHEBI:15378"/>
        <dbReference type="ChEBI" id="CHEBI:73682"/>
        <dbReference type="ChEBI" id="CHEBI:74411"/>
        <dbReference type="ChEBI" id="CHEBI:74418"/>
        <dbReference type="ChEBI" id="CHEBI:456215"/>
        <dbReference type="EC" id="2.3.1.234"/>
    </reaction>
</comment>
<gene>
    <name evidence="8 10" type="primary">tsaD</name>
    <name evidence="10" type="ORF">DTL3_1564</name>
</gene>
<keyword evidence="1 8" id="KW-0963">Cytoplasm</keyword>
<feature type="binding site" evidence="8">
    <location>
        <position position="83"/>
    </location>
    <ligand>
        <name>Fe cation</name>
        <dbReference type="ChEBI" id="CHEBI:24875"/>
    </ligand>
</feature>
<feature type="binding site" evidence="8">
    <location>
        <position position="240"/>
    </location>
    <ligand>
        <name>substrate</name>
    </ligand>
</feature>
<dbReference type="CDD" id="cd24133">
    <property type="entry name" value="ASKHA_NBD_TsaD_bac"/>
    <property type="match status" value="1"/>
</dbReference>
<keyword evidence="6 8" id="KW-0012">Acyltransferase</keyword>
<feature type="domain" description="Gcp-like" evidence="9">
    <location>
        <begin position="3"/>
        <end position="272"/>
    </location>
</feature>
<dbReference type="GO" id="GO:0005737">
    <property type="term" value="C:cytoplasm"/>
    <property type="evidence" value="ECO:0007669"/>
    <property type="project" value="UniProtKB-SubCell"/>
</dbReference>
<evidence type="ECO:0000256" key="3">
    <source>
        <dbReference type="ARBA" id="ARBA00022694"/>
    </source>
</evidence>
<reference evidence="11" key="1">
    <citation type="submission" date="2014-11" db="EMBL/GenBank/DDBJ databases">
        <authorList>
            <person name="Wibberg D."/>
        </authorList>
    </citation>
    <scope>NUCLEOTIDE SEQUENCE [LARGE SCALE GENOMIC DNA]</scope>
    <source>
        <strain evidence="11">L3</strain>
    </source>
</reference>
<keyword evidence="11" id="KW-1185">Reference proteome</keyword>
<dbReference type="PROSITE" id="PS01016">
    <property type="entry name" value="GLYCOPROTEASE"/>
    <property type="match status" value="1"/>
</dbReference>
<comment type="subcellular location">
    <subcellularLocation>
        <location evidence="8">Cytoplasm</location>
    </subcellularLocation>
</comment>
<dbReference type="HAMAP" id="MF_01445">
    <property type="entry name" value="TsaD"/>
    <property type="match status" value="1"/>
</dbReference>
<comment type="similarity">
    <text evidence="8">Belongs to the KAE1 / TsaD family.</text>
</comment>
<proteinExistence type="inferred from homology"/>
<dbReference type="InterPro" id="IPR000905">
    <property type="entry name" value="Gcp-like_dom"/>
</dbReference>
<evidence type="ECO:0000256" key="1">
    <source>
        <dbReference type="ARBA" id="ARBA00022490"/>
    </source>
</evidence>
<dbReference type="GO" id="GO:0002949">
    <property type="term" value="P:tRNA threonylcarbamoyladenosine modification"/>
    <property type="evidence" value="ECO:0007669"/>
    <property type="project" value="UniProtKB-UniRule"/>
</dbReference>
<dbReference type="PANTHER" id="PTHR11735:SF6">
    <property type="entry name" value="TRNA N6-ADENOSINE THREONYLCARBAMOYLTRANSFERASE, MITOCHONDRIAL"/>
    <property type="match status" value="1"/>
</dbReference>
<dbReference type="Proteomes" id="UP000032809">
    <property type="component" value="Chromosome I"/>
</dbReference>
<evidence type="ECO:0000256" key="6">
    <source>
        <dbReference type="ARBA" id="ARBA00023315"/>
    </source>
</evidence>
<organism evidence="10 11">
    <name type="scientific">Defluviitoga tunisiensis</name>
    <dbReference type="NCBI Taxonomy" id="1006576"/>
    <lineage>
        <taxon>Bacteria</taxon>
        <taxon>Thermotogati</taxon>
        <taxon>Thermotogota</taxon>
        <taxon>Thermotogae</taxon>
        <taxon>Petrotogales</taxon>
        <taxon>Petrotogaceae</taxon>
        <taxon>Defluviitoga</taxon>
    </lineage>
</organism>
<dbReference type="GO" id="GO:0061711">
    <property type="term" value="F:tRNA N(6)-L-threonylcarbamoyladenine synthase activity"/>
    <property type="evidence" value="ECO:0007669"/>
    <property type="project" value="UniProtKB-EC"/>
</dbReference>
<accession>A0A0C7P4U8</accession>
<dbReference type="EMBL" id="LN824141">
    <property type="protein sequence ID" value="CEP78854.1"/>
    <property type="molecule type" value="Genomic_DNA"/>
</dbReference>
<keyword evidence="2 8" id="KW-0808">Transferase</keyword>
<dbReference type="InterPro" id="IPR043129">
    <property type="entry name" value="ATPase_NBD"/>
</dbReference>
<feature type="binding site" evidence="8">
    <location>
        <position position="87"/>
    </location>
    <ligand>
        <name>Fe cation</name>
        <dbReference type="ChEBI" id="CHEBI:24875"/>
    </ligand>
</feature>
<dbReference type="NCBIfam" id="TIGR00329">
    <property type="entry name" value="gcp_kae1"/>
    <property type="match status" value="1"/>
</dbReference>
<dbReference type="PANTHER" id="PTHR11735">
    <property type="entry name" value="TRNA N6-ADENOSINE THREONYLCARBAMOYLTRANSFERASE"/>
    <property type="match status" value="1"/>
</dbReference>
<dbReference type="FunFam" id="3.30.420.40:FF:000040">
    <property type="entry name" value="tRNA N6-adenosine threonylcarbamoyltransferase"/>
    <property type="match status" value="1"/>
</dbReference>
<evidence type="ECO:0000313" key="10">
    <source>
        <dbReference type="EMBL" id="CEP78854.1"/>
    </source>
</evidence>
<comment type="function">
    <text evidence="8">Required for the formation of a threonylcarbamoyl group on adenosine at position 37 (t(6)A37) in tRNAs that read codons beginning with adenine. Is involved in the transfer of the threonylcarbamoyl moiety of threonylcarbamoyl-AMP (TC-AMP) to the N6 group of A37, together with TsaE and TsaB. TsaD likely plays a direct catalytic role in this reaction.</text>
</comment>
<keyword evidence="5 8" id="KW-0408">Iron</keyword>
<dbReference type="NCBIfam" id="TIGR03723">
    <property type="entry name" value="T6A_TsaD_YgjD"/>
    <property type="match status" value="1"/>
</dbReference>
<evidence type="ECO:0000259" key="9">
    <source>
        <dbReference type="Pfam" id="PF00814"/>
    </source>
</evidence>
<evidence type="ECO:0000256" key="2">
    <source>
        <dbReference type="ARBA" id="ARBA00022679"/>
    </source>
</evidence>
<evidence type="ECO:0000256" key="4">
    <source>
        <dbReference type="ARBA" id="ARBA00022723"/>
    </source>
</evidence>
<dbReference type="GO" id="GO:0005506">
    <property type="term" value="F:iron ion binding"/>
    <property type="evidence" value="ECO:0007669"/>
    <property type="project" value="UniProtKB-UniRule"/>
</dbReference>
<dbReference type="STRING" id="1006576.DTL3_1564"/>
<protein>
    <recommendedName>
        <fullName evidence="8">tRNA N6-adenosine threonylcarbamoyltransferase</fullName>
        <ecNumber evidence="8">2.3.1.234</ecNumber>
    </recommendedName>
    <alternativeName>
        <fullName evidence="8">N6-L-threonylcarbamoyladenine synthase</fullName>
        <shortName evidence="8">t(6)A synthase</shortName>
    </alternativeName>
    <alternativeName>
        <fullName evidence="8">t(6)A37 threonylcarbamoyladenosine biosynthesis protein TsaD</fullName>
    </alternativeName>
    <alternativeName>
        <fullName evidence="8">tRNA threonylcarbamoyladenosine biosynthesis protein TsaD</fullName>
    </alternativeName>
</protein>
<dbReference type="KEGG" id="dtn:DTL3_1564"/>
<name>A0A0C7P4U8_DEFTU</name>